<keyword evidence="2" id="KW-1185">Reference proteome</keyword>
<dbReference type="InterPro" id="IPR013078">
    <property type="entry name" value="His_Pase_superF_clade-1"/>
</dbReference>
<gene>
    <name evidence="1" type="ORF">FHX41_0746</name>
</gene>
<dbReference type="InterPro" id="IPR029033">
    <property type="entry name" value="His_PPase_superfam"/>
</dbReference>
<dbReference type="Pfam" id="PF00300">
    <property type="entry name" value="His_Phos_1"/>
    <property type="match status" value="1"/>
</dbReference>
<dbReference type="SUPFAM" id="SSF53254">
    <property type="entry name" value="Phosphoglycerate mutase-like"/>
    <property type="match status" value="1"/>
</dbReference>
<dbReference type="Proteomes" id="UP000316706">
    <property type="component" value="Unassembled WGS sequence"/>
</dbReference>
<accession>A0A543I990</accession>
<sequence length="200" mass="20505">MGVRPGAASRARRGASLIGVLFVRHATSAGMREARFPAGGAADAGGLARARRLAGTLSGAEAWSSPARAALETCEALELAARPVAALAEADHGRWAGLPYTRVAAREPDALARWLSDPHAVPHGGESRADLAARVAAWLDTGVSGIAVCDSGVIRAALAHALGVDVTAADRIDITPLSTTALVSTGNGWRIAHINRKVTD</sequence>
<name>A0A543I990_9ACTN</name>
<evidence type="ECO:0000313" key="1">
    <source>
        <dbReference type="EMBL" id="TQM67143.1"/>
    </source>
</evidence>
<reference evidence="1 2" key="1">
    <citation type="submission" date="2019-06" db="EMBL/GenBank/DDBJ databases">
        <title>Sequencing the genomes of 1000 actinobacteria strains.</title>
        <authorList>
            <person name="Klenk H.-P."/>
        </authorList>
    </citation>
    <scope>NUCLEOTIDE SEQUENCE [LARGE SCALE GENOMIC DNA]</scope>
    <source>
        <strain evidence="1 2">DSM 45043</strain>
    </source>
</reference>
<dbReference type="RefSeq" id="WP_141966193.1">
    <property type="nucleotide sequence ID" value="NZ_VFPO01000001.1"/>
</dbReference>
<protein>
    <submittedName>
        <fullName evidence="1">Broad specificity phosphatase PhoE</fullName>
    </submittedName>
</protein>
<organism evidence="1 2">
    <name type="scientific">Actinomadura hallensis</name>
    <dbReference type="NCBI Taxonomy" id="337895"/>
    <lineage>
        <taxon>Bacteria</taxon>
        <taxon>Bacillati</taxon>
        <taxon>Actinomycetota</taxon>
        <taxon>Actinomycetes</taxon>
        <taxon>Streptosporangiales</taxon>
        <taxon>Thermomonosporaceae</taxon>
        <taxon>Actinomadura</taxon>
    </lineage>
</organism>
<proteinExistence type="predicted"/>
<dbReference type="OrthoDB" id="7502553at2"/>
<evidence type="ECO:0000313" key="2">
    <source>
        <dbReference type="Proteomes" id="UP000316706"/>
    </source>
</evidence>
<dbReference type="Gene3D" id="3.40.50.1240">
    <property type="entry name" value="Phosphoglycerate mutase-like"/>
    <property type="match status" value="1"/>
</dbReference>
<dbReference type="AlphaFoldDB" id="A0A543I990"/>
<comment type="caution">
    <text evidence="1">The sequence shown here is derived from an EMBL/GenBank/DDBJ whole genome shotgun (WGS) entry which is preliminary data.</text>
</comment>
<dbReference type="EMBL" id="VFPO01000001">
    <property type="protein sequence ID" value="TQM67143.1"/>
    <property type="molecule type" value="Genomic_DNA"/>
</dbReference>